<dbReference type="Gene3D" id="3.30.565.10">
    <property type="entry name" value="Histidine kinase-like ATPase, C-terminal domain"/>
    <property type="match status" value="1"/>
</dbReference>
<dbReference type="InterPro" id="IPR011712">
    <property type="entry name" value="Sig_transdc_His_kin_sub3_dim/P"/>
</dbReference>
<evidence type="ECO:0000256" key="1">
    <source>
        <dbReference type="ARBA" id="ARBA00000085"/>
    </source>
</evidence>
<keyword evidence="9" id="KW-0812">Transmembrane</keyword>
<dbReference type="InterPro" id="IPR036890">
    <property type="entry name" value="HATPase_C_sf"/>
</dbReference>
<keyword evidence="13" id="KW-1185">Reference proteome</keyword>
<keyword evidence="6 12" id="KW-0418">Kinase</keyword>
<keyword evidence="9" id="KW-0472">Membrane</keyword>
<evidence type="ECO:0000259" key="11">
    <source>
        <dbReference type="Pfam" id="PF07730"/>
    </source>
</evidence>
<feature type="transmembrane region" description="Helical" evidence="9">
    <location>
        <begin position="140"/>
        <end position="159"/>
    </location>
</feature>
<dbReference type="EC" id="2.7.13.3" evidence="2"/>
<feature type="domain" description="Signal transduction histidine kinase subgroup 3 dimerisation and phosphoacceptor" evidence="11">
    <location>
        <begin position="191"/>
        <end position="256"/>
    </location>
</feature>
<dbReference type="GO" id="GO:0016301">
    <property type="term" value="F:kinase activity"/>
    <property type="evidence" value="ECO:0007669"/>
    <property type="project" value="UniProtKB-KW"/>
</dbReference>
<evidence type="ECO:0000256" key="6">
    <source>
        <dbReference type="ARBA" id="ARBA00022777"/>
    </source>
</evidence>
<dbReference type="PANTHER" id="PTHR24421:SF10">
    <property type="entry name" value="NITRATE_NITRITE SENSOR PROTEIN NARQ"/>
    <property type="match status" value="1"/>
</dbReference>
<feature type="transmembrane region" description="Helical" evidence="9">
    <location>
        <begin position="111"/>
        <end position="128"/>
    </location>
</feature>
<dbReference type="EMBL" id="JBHMAU010000071">
    <property type="protein sequence ID" value="MFB9777102.1"/>
    <property type="molecule type" value="Genomic_DNA"/>
</dbReference>
<keyword evidence="9" id="KW-1133">Transmembrane helix</keyword>
<dbReference type="PANTHER" id="PTHR24421">
    <property type="entry name" value="NITRATE/NITRITE SENSOR PROTEIN NARX-RELATED"/>
    <property type="match status" value="1"/>
</dbReference>
<comment type="catalytic activity">
    <reaction evidence="1">
        <text>ATP + protein L-histidine = ADP + protein N-phospho-L-histidine.</text>
        <dbReference type="EC" id="2.7.13.3"/>
    </reaction>
</comment>
<dbReference type="CDD" id="cd16917">
    <property type="entry name" value="HATPase_UhpB-NarQ-NarX-like"/>
    <property type="match status" value="1"/>
</dbReference>
<dbReference type="Gene3D" id="1.20.5.1930">
    <property type="match status" value="1"/>
</dbReference>
<dbReference type="Pfam" id="PF02518">
    <property type="entry name" value="HATPase_c"/>
    <property type="match status" value="1"/>
</dbReference>
<evidence type="ECO:0000256" key="4">
    <source>
        <dbReference type="ARBA" id="ARBA00022679"/>
    </source>
</evidence>
<feature type="transmembrane region" description="Helical" evidence="9">
    <location>
        <begin position="75"/>
        <end position="99"/>
    </location>
</feature>
<dbReference type="Proteomes" id="UP001589707">
    <property type="component" value="Unassembled WGS sequence"/>
</dbReference>
<organism evidence="12 13">
    <name type="scientific">Brevibacterium otitidis</name>
    <dbReference type="NCBI Taxonomy" id="53364"/>
    <lineage>
        <taxon>Bacteria</taxon>
        <taxon>Bacillati</taxon>
        <taxon>Actinomycetota</taxon>
        <taxon>Actinomycetes</taxon>
        <taxon>Micrococcales</taxon>
        <taxon>Brevibacteriaceae</taxon>
        <taxon>Brevibacterium</taxon>
    </lineage>
</organism>
<evidence type="ECO:0000256" key="5">
    <source>
        <dbReference type="ARBA" id="ARBA00022741"/>
    </source>
</evidence>
<evidence type="ECO:0000256" key="8">
    <source>
        <dbReference type="ARBA" id="ARBA00023012"/>
    </source>
</evidence>
<dbReference type="RefSeq" id="WP_376841004.1">
    <property type="nucleotide sequence ID" value="NZ_JBHMAU010000071.1"/>
</dbReference>
<feature type="transmembrane region" description="Helical" evidence="9">
    <location>
        <begin position="20"/>
        <end position="40"/>
    </location>
</feature>
<gene>
    <name evidence="12" type="ORF">ACFFN1_11945</name>
</gene>
<evidence type="ECO:0000256" key="3">
    <source>
        <dbReference type="ARBA" id="ARBA00022553"/>
    </source>
</evidence>
<evidence type="ECO:0000313" key="13">
    <source>
        <dbReference type="Proteomes" id="UP001589707"/>
    </source>
</evidence>
<accession>A0ABV5X3T9</accession>
<keyword evidence="4" id="KW-0808">Transferase</keyword>
<sequence>MNTAQSPQVHPPEPPGSVVIRAPLIVWGLAVVLGLYYLTPLAVPEVRSDPQLILRLVLPAVVAVAALALRHRLPVWAGLIILLGLIGSPAAIGAACAFTASIAGRGRTLHAIGYALAAVAAKIVQLLTSGSPSFDVASRFELIIAVTGLVVALSIGAVWQSSAVATQERGLASAARADAEAARLERVRAGERERIAQEMHDVLAHRLSLVAMHAGVLAGQEDLSSEDSRQSAVLIRNSSKQALDELRLVLANLRGSDAAPAPPQPTLADLPVLLAESREAGQEVDAAIAPGAEEITGQTGRSAFRIVQEALTNARRHAPGAPVHVRIDIADDTLTLEVRNRLTPMAQANRGEGFGLIGISERARAAGGTSTVGSDGESFAVRAELPVGGRR</sequence>
<feature type="domain" description="Histidine kinase/HSP90-like ATPase" evidence="10">
    <location>
        <begin position="303"/>
        <end position="386"/>
    </location>
</feature>
<protein>
    <recommendedName>
        <fullName evidence="2">histidine kinase</fullName>
        <ecNumber evidence="2">2.7.13.3</ecNumber>
    </recommendedName>
</protein>
<evidence type="ECO:0000256" key="7">
    <source>
        <dbReference type="ARBA" id="ARBA00022840"/>
    </source>
</evidence>
<evidence type="ECO:0000256" key="2">
    <source>
        <dbReference type="ARBA" id="ARBA00012438"/>
    </source>
</evidence>
<keyword evidence="3" id="KW-0597">Phosphoprotein</keyword>
<keyword evidence="8" id="KW-0902">Two-component regulatory system</keyword>
<reference evidence="12 13" key="1">
    <citation type="submission" date="2024-09" db="EMBL/GenBank/DDBJ databases">
        <authorList>
            <person name="Sun Q."/>
            <person name="Mori K."/>
        </authorList>
    </citation>
    <scope>NUCLEOTIDE SEQUENCE [LARGE SCALE GENOMIC DNA]</scope>
    <source>
        <strain evidence="12 13">JCM 11683</strain>
    </source>
</reference>
<name>A0ABV5X3T9_9MICO</name>
<comment type="caution">
    <text evidence="12">The sequence shown here is derived from an EMBL/GenBank/DDBJ whole genome shotgun (WGS) entry which is preliminary data.</text>
</comment>
<keyword evidence="7" id="KW-0067">ATP-binding</keyword>
<dbReference type="InterPro" id="IPR003594">
    <property type="entry name" value="HATPase_dom"/>
</dbReference>
<feature type="transmembrane region" description="Helical" evidence="9">
    <location>
        <begin position="52"/>
        <end position="69"/>
    </location>
</feature>
<evidence type="ECO:0000313" key="12">
    <source>
        <dbReference type="EMBL" id="MFB9777102.1"/>
    </source>
</evidence>
<dbReference type="Pfam" id="PF07730">
    <property type="entry name" value="HisKA_3"/>
    <property type="match status" value="1"/>
</dbReference>
<dbReference type="InterPro" id="IPR050482">
    <property type="entry name" value="Sensor_HK_TwoCompSys"/>
</dbReference>
<evidence type="ECO:0000256" key="9">
    <source>
        <dbReference type="SAM" id="Phobius"/>
    </source>
</evidence>
<evidence type="ECO:0000259" key="10">
    <source>
        <dbReference type="Pfam" id="PF02518"/>
    </source>
</evidence>
<keyword evidence="5" id="KW-0547">Nucleotide-binding</keyword>
<proteinExistence type="predicted"/>
<dbReference type="SUPFAM" id="SSF55874">
    <property type="entry name" value="ATPase domain of HSP90 chaperone/DNA topoisomerase II/histidine kinase"/>
    <property type="match status" value="1"/>
</dbReference>